<proteinExistence type="inferred from homology"/>
<dbReference type="EMBL" id="CAJNOQ010001085">
    <property type="protein sequence ID" value="CAF0866624.1"/>
    <property type="molecule type" value="Genomic_DNA"/>
</dbReference>
<feature type="domain" description="Kinesin motor" evidence="13">
    <location>
        <begin position="1"/>
        <end position="297"/>
    </location>
</feature>
<dbReference type="GO" id="GO:0005524">
    <property type="term" value="F:ATP binding"/>
    <property type="evidence" value="ECO:0007669"/>
    <property type="project" value="UniProtKB-KW"/>
</dbReference>
<dbReference type="InterPro" id="IPR027417">
    <property type="entry name" value="P-loop_NTPase"/>
</dbReference>
<evidence type="ECO:0000256" key="10">
    <source>
        <dbReference type="RuleBase" id="RU000394"/>
    </source>
</evidence>
<evidence type="ECO:0000256" key="2">
    <source>
        <dbReference type="ARBA" id="ARBA00022490"/>
    </source>
</evidence>
<dbReference type="InterPro" id="IPR001752">
    <property type="entry name" value="Kinesin_motor_dom"/>
</dbReference>
<evidence type="ECO:0000256" key="3">
    <source>
        <dbReference type="ARBA" id="ARBA00022701"/>
    </source>
</evidence>
<dbReference type="GO" id="GO:0003777">
    <property type="term" value="F:microtubule motor activity"/>
    <property type="evidence" value="ECO:0007669"/>
    <property type="project" value="InterPro"/>
</dbReference>
<dbReference type="Proteomes" id="UP000677228">
    <property type="component" value="Unassembled WGS sequence"/>
</dbReference>
<keyword evidence="18" id="KW-1185">Reference proteome</keyword>
<keyword evidence="8" id="KW-0206">Cytoskeleton</keyword>
<evidence type="ECO:0000313" key="14">
    <source>
        <dbReference type="EMBL" id="CAF0762867.1"/>
    </source>
</evidence>
<dbReference type="InterPro" id="IPR027640">
    <property type="entry name" value="Kinesin-like_fam"/>
</dbReference>
<dbReference type="Proteomes" id="UP000663829">
    <property type="component" value="Unassembled WGS sequence"/>
</dbReference>
<evidence type="ECO:0000256" key="1">
    <source>
        <dbReference type="ARBA" id="ARBA00004245"/>
    </source>
</evidence>
<feature type="coiled-coil region" evidence="11">
    <location>
        <begin position="521"/>
        <end position="566"/>
    </location>
</feature>
<protein>
    <recommendedName>
        <fullName evidence="10">Kinesin-like protein</fullName>
    </recommendedName>
</protein>
<feature type="region of interest" description="Disordered" evidence="12">
    <location>
        <begin position="399"/>
        <end position="489"/>
    </location>
</feature>
<dbReference type="PRINTS" id="PR00380">
    <property type="entry name" value="KINESINHEAVY"/>
</dbReference>
<dbReference type="SMART" id="SM00129">
    <property type="entry name" value="KISc"/>
    <property type="match status" value="1"/>
</dbReference>
<sequence length="749" mass="86059">MAANSESVRVVVRCRPLNEREKDLKCQSIVNMTPAICQVELQNKEQQQDPPKQFTFDAVYAEDSITENLYADVVFPLVESHVFEAITLASGTKYLVRASYLEIYNESIRDMLGSDIAKSLELKEHPDRSVQVPGLSWHECKSIADCEKLMNKGNKNRATGATSMNEHSSRSHSIFTIMVEKRTISELDGKEHIRAGKLNLVDLAGSERQTKTHAEGARLREATRINLSLSALGNVISALVDGRSKHIPYRDSKLTRLLQDSLGGNTKTLMIAAVSPADDNYEETLSTLRYANRAKNIKNKPKINEDPRDAQMKLLQDEINRLKAELASQGGGAQVLPSINNGEVNSSTIVDKEEIEREKERLRLEYENQADELRRQCEEERTNYQTEVKKLKSEYDDKINALTNGSGPLPDVRRGKKKGGKQQQQPQQSTITNDDGDHNENGIPKDPQEVKRRLQELEDKMVGGEEENNEERKKKRKKKLKDMEEKQRKKFTSAINADDDDVMMRVFDNVQEELYHRNKQLEQERLAKKRLEADNGDLQHEFERERENYLETIRDFERQVKLLKAINEKIARFVPRSCNYFNLDNIKMQAKYDDEKGDYILPPVTTEDLQLPQMSANNQTKNELTVNRNQPGSAGYTNGYTTTNGHGRNGYGAHRQNDVNYDQDWTDENGDYDSSSQMELEKQYLTQHEPIQPSVETIRLKRQEQLLNEGQRLRRSQPKAPSDDYMHRRLNPFDPPAHLKKKWLSDKQQ</sequence>
<keyword evidence="3 10" id="KW-0493">Microtubule</keyword>
<evidence type="ECO:0000256" key="5">
    <source>
        <dbReference type="ARBA" id="ARBA00022840"/>
    </source>
</evidence>
<feature type="region of interest" description="Disordered" evidence="12">
    <location>
        <begin position="712"/>
        <end position="749"/>
    </location>
</feature>
<gene>
    <name evidence="15" type="ORF">GPM918_LOCUS6873</name>
    <name evidence="14" type="ORF">OVA965_LOCUS2652</name>
    <name evidence="17" type="ORF">SRO942_LOCUS6873</name>
    <name evidence="16" type="ORF">TMI583_LOCUS2651</name>
</gene>
<comment type="caution">
    <text evidence="15">The sequence shown here is derived from an EMBL/GenBank/DDBJ whole genome shotgun (WGS) entry which is preliminary data.</text>
</comment>
<evidence type="ECO:0000256" key="6">
    <source>
        <dbReference type="ARBA" id="ARBA00023054"/>
    </source>
</evidence>
<keyword evidence="2" id="KW-0963">Cytoplasm</keyword>
<comment type="similarity">
    <text evidence="9 10">Belongs to the TRAFAC class myosin-kinesin ATPase superfamily. Kinesin family.</text>
</comment>
<dbReference type="PANTHER" id="PTHR47969">
    <property type="entry name" value="CHROMOSOME-ASSOCIATED KINESIN KIF4A-RELATED"/>
    <property type="match status" value="1"/>
</dbReference>
<keyword evidence="6 11" id="KW-0175">Coiled coil</keyword>
<dbReference type="GO" id="GO:0005874">
    <property type="term" value="C:microtubule"/>
    <property type="evidence" value="ECO:0007669"/>
    <property type="project" value="UniProtKB-KW"/>
</dbReference>
<dbReference type="OrthoDB" id="3176171at2759"/>
<dbReference type="GO" id="GO:0008017">
    <property type="term" value="F:microtubule binding"/>
    <property type="evidence" value="ECO:0007669"/>
    <property type="project" value="InterPro"/>
</dbReference>
<evidence type="ECO:0000313" key="18">
    <source>
        <dbReference type="Proteomes" id="UP000663829"/>
    </source>
</evidence>
<dbReference type="Gene3D" id="3.40.850.10">
    <property type="entry name" value="Kinesin motor domain"/>
    <property type="match status" value="2"/>
</dbReference>
<evidence type="ECO:0000313" key="16">
    <source>
        <dbReference type="EMBL" id="CAF3542787.1"/>
    </source>
</evidence>
<dbReference type="PANTHER" id="PTHR47969:SF21">
    <property type="entry name" value="KINESIN-LIKE PROTEIN"/>
    <property type="match status" value="1"/>
</dbReference>
<evidence type="ECO:0000256" key="8">
    <source>
        <dbReference type="ARBA" id="ARBA00023212"/>
    </source>
</evidence>
<evidence type="ECO:0000256" key="11">
    <source>
        <dbReference type="SAM" id="Coils"/>
    </source>
</evidence>
<feature type="compositionally biased region" description="Basic and acidic residues" evidence="12">
    <location>
        <begin position="446"/>
        <end position="463"/>
    </location>
</feature>
<dbReference type="InterPro" id="IPR019821">
    <property type="entry name" value="Kinesin_motor_CS"/>
</dbReference>
<keyword evidence="4 10" id="KW-0547">Nucleotide-binding</keyword>
<evidence type="ECO:0000256" key="4">
    <source>
        <dbReference type="ARBA" id="ARBA00022741"/>
    </source>
</evidence>
<dbReference type="EMBL" id="CAJNOK010000583">
    <property type="protein sequence ID" value="CAF0762867.1"/>
    <property type="molecule type" value="Genomic_DNA"/>
</dbReference>
<feature type="region of interest" description="Disordered" evidence="12">
    <location>
        <begin position="643"/>
        <end position="676"/>
    </location>
</feature>
<dbReference type="Pfam" id="PF00225">
    <property type="entry name" value="Kinesin"/>
    <property type="match status" value="1"/>
</dbReference>
<dbReference type="SUPFAM" id="SSF52540">
    <property type="entry name" value="P-loop containing nucleoside triphosphate hydrolases"/>
    <property type="match status" value="1"/>
</dbReference>
<reference evidence="15" key="1">
    <citation type="submission" date="2021-02" db="EMBL/GenBank/DDBJ databases">
        <authorList>
            <person name="Nowell W R."/>
        </authorList>
    </citation>
    <scope>NUCLEOTIDE SEQUENCE</scope>
</reference>
<dbReference type="EMBL" id="CAJOBC010001085">
    <property type="protein sequence ID" value="CAF3654099.1"/>
    <property type="molecule type" value="Genomic_DNA"/>
</dbReference>
<keyword evidence="5 10" id="KW-0067">ATP-binding</keyword>
<dbReference type="GO" id="GO:0007018">
    <property type="term" value="P:microtubule-based movement"/>
    <property type="evidence" value="ECO:0007669"/>
    <property type="project" value="InterPro"/>
</dbReference>
<dbReference type="InterPro" id="IPR036961">
    <property type="entry name" value="Kinesin_motor_dom_sf"/>
</dbReference>
<evidence type="ECO:0000256" key="12">
    <source>
        <dbReference type="SAM" id="MobiDB-lite"/>
    </source>
</evidence>
<evidence type="ECO:0000256" key="7">
    <source>
        <dbReference type="ARBA" id="ARBA00023175"/>
    </source>
</evidence>
<comment type="caution">
    <text evidence="9">Lacks conserved residue(s) required for the propagation of feature annotation.</text>
</comment>
<dbReference type="Proteomes" id="UP000681722">
    <property type="component" value="Unassembled WGS sequence"/>
</dbReference>
<dbReference type="AlphaFoldDB" id="A0A813X7X1"/>
<evidence type="ECO:0000313" key="15">
    <source>
        <dbReference type="EMBL" id="CAF0866624.1"/>
    </source>
</evidence>
<dbReference type="PROSITE" id="PS00411">
    <property type="entry name" value="KINESIN_MOTOR_1"/>
    <property type="match status" value="1"/>
</dbReference>
<keyword evidence="7 10" id="KW-0505">Motor protein</keyword>
<evidence type="ECO:0000256" key="9">
    <source>
        <dbReference type="PROSITE-ProRule" id="PRU00283"/>
    </source>
</evidence>
<evidence type="ECO:0000313" key="17">
    <source>
        <dbReference type="EMBL" id="CAF3654099.1"/>
    </source>
</evidence>
<comment type="subcellular location">
    <subcellularLocation>
        <location evidence="1">Cytoplasm</location>
        <location evidence="1">Cytoskeleton</location>
    </subcellularLocation>
</comment>
<name>A0A813X7X1_9BILA</name>
<organism evidence="15 18">
    <name type="scientific">Didymodactylos carnosus</name>
    <dbReference type="NCBI Taxonomy" id="1234261"/>
    <lineage>
        <taxon>Eukaryota</taxon>
        <taxon>Metazoa</taxon>
        <taxon>Spiralia</taxon>
        <taxon>Gnathifera</taxon>
        <taxon>Rotifera</taxon>
        <taxon>Eurotatoria</taxon>
        <taxon>Bdelloidea</taxon>
        <taxon>Philodinida</taxon>
        <taxon>Philodinidae</taxon>
        <taxon>Didymodactylos</taxon>
    </lineage>
</organism>
<dbReference type="EMBL" id="CAJOBA010000583">
    <property type="protein sequence ID" value="CAF3542787.1"/>
    <property type="molecule type" value="Genomic_DNA"/>
</dbReference>
<dbReference type="Proteomes" id="UP000682733">
    <property type="component" value="Unassembled WGS sequence"/>
</dbReference>
<evidence type="ECO:0000259" key="13">
    <source>
        <dbReference type="PROSITE" id="PS50067"/>
    </source>
</evidence>
<accession>A0A813X7X1</accession>
<dbReference type="PROSITE" id="PS50067">
    <property type="entry name" value="KINESIN_MOTOR_2"/>
    <property type="match status" value="1"/>
</dbReference>